<feature type="coiled-coil region" evidence="1">
    <location>
        <begin position="15"/>
        <end position="42"/>
    </location>
</feature>
<evidence type="ECO:0000313" key="2">
    <source>
        <dbReference type="EMBL" id="PIW91437.1"/>
    </source>
</evidence>
<evidence type="ECO:0008006" key="4">
    <source>
        <dbReference type="Google" id="ProtNLM"/>
    </source>
</evidence>
<organism evidence="2 3">
    <name type="scientific">Candidatus Nealsonbacteria bacterium CG_4_8_14_3_um_filter_37_36</name>
    <dbReference type="NCBI Taxonomy" id="1974688"/>
    <lineage>
        <taxon>Bacteria</taxon>
        <taxon>Candidatus Nealsoniibacteriota</taxon>
    </lineage>
</organism>
<comment type="caution">
    <text evidence="2">The sequence shown here is derived from an EMBL/GenBank/DDBJ whole genome shotgun (WGS) entry which is preliminary data.</text>
</comment>
<proteinExistence type="predicted"/>
<name>A0A2H9N304_9BACT</name>
<reference evidence="3" key="1">
    <citation type="submission" date="2017-09" db="EMBL/GenBank/DDBJ databases">
        <title>Depth-based differentiation of microbial function through sediment-hosted aquifers and enrichment of novel symbionts in the deep terrestrial subsurface.</title>
        <authorList>
            <person name="Probst A.J."/>
            <person name="Ladd B."/>
            <person name="Jarett J.K."/>
            <person name="Geller-Mcgrath D.E."/>
            <person name="Sieber C.M.K."/>
            <person name="Emerson J.B."/>
            <person name="Anantharaman K."/>
            <person name="Thomas B.C."/>
            <person name="Malmstrom R."/>
            <person name="Stieglmeier M."/>
            <person name="Klingl A."/>
            <person name="Woyke T."/>
            <person name="Ryan C.M."/>
            <person name="Banfield J.F."/>
        </authorList>
    </citation>
    <scope>NUCLEOTIDE SEQUENCE [LARGE SCALE GENOMIC DNA]</scope>
</reference>
<dbReference type="Pfam" id="PF14584">
    <property type="entry name" value="DUF4446"/>
    <property type="match status" value="1"/>
</dbReference>
<evidence type="ECO:0000256" key="1">
    <source>
        <dbReference type="SAM" id="Coils"/>
    </source>
</evidence>
<sequence>MWKFFQKKKKEPENFQEVLAQFKDLEKNLGKLSEELENLKKESKFNFQKFGIVRFNPFSEVGGDQSFSIALLDGSDNGVVITSLYTREGNRVYGKPIKAGISEYLLSAEEKEAIEKAKINYGNKNKKFNNSTTGSGNFRPH</sequence>
<dbReference type="Proteomes" id="UP000236840">
    <property type="component" value="Unassembled WGS sequence"/>
</dbReference>
<protein>
    <recommendedName>
        <fullName evidence="4">DUF4446 domain-containing protein</fullName>
    </recommendedName>
</protein>
<keyword evidence="1" id="KW-0175">Coiled coil</keyword>
<dbReference type="AlphaFoldDB" id="A0A2H9N304"/>
<evidence type="ECO:0000313" key="3">
    <source>
        <dbReference type="Proteomes" id="UP000236840"/>
    </source>
</evidence>
<dbReference type="InterPro" id="IPR027981">
    <property type="entry name" value="DUF4446"/>
</dbReference>
<accession>A0A2H9N304</accession>
<dbReference type="EMBL" id="PFHJ01000018">
    <property type="protein sequence ID" value="PIW91437.1"/>
    <property type="molecule type" value="Genomic_DNA"/>
</dbReference>
<gene>
    <name evidence="2" type="ORF">COZ90_00790</name>
</gene>